<organism evidence="1">
    <name type="scientific">marine sediment metagenome</name>
    <dbReference type="NCBI Taxonomy" id="412755"/>
    <lineage>
        <taxon>unclassified sequences</taxon>
        <taxon>metagenomes</taxon>
        <taxon>ecological metagenomes</taxon>
    </lineage>
</organism>
<reference evidence="1" key="1">
    <citation type="journal article" date="2014" name="Front. Microbiol.">
        <title>High frequency of phylogenetically diverse reductive dehalogenase-homologous genes in deep subseafloor sedimentary metagenomes.</title>
        <authorList>
            <person name="Kawai M."/>
            <person name="Futagami T."/>
            <person name="Toyoda A."/>
            <person name="Takaki Y."/>
            <person name="Nishi S."/>
            <person name="Hori S."/>
            <person name="Arai W."/>
            <person name="Tsubouchi T."/>
            <person name="Morono Y."/>
            <person name="Uchiyama I."/>
            <person name="Ito T."/>
            <person name="Fujiyama A."/>
            <person name="Inagaki F."/>
            <person name="Takami H."/>
        </authorList>
    </citation>
    <scope>NUCLEOTIDE SEQUENCE</scope>
    <source>
        <strain evidence="1">Expedition CK06-06</strain>
    </source>
</reference>
<gene>
    <name evidence="1" type="ORF">S06H3_03979</name>
</gene>
<comment type="caution">
    <text evidence="1">The sequence shown here is derived from an EMBL/GenBank/DDBJ whole genome shotgun (WGS) entry which is preliminary data.</text>
</comment>
<evidence type="ECO:0000313" key="1">
    <source>
        <dbReference type="EMBL" id="GAH95142.1"/>
    </source>
</evidence>
<sequence>VEGKYNEYCLFRRLYEQICQVALRESGLTAFELYRTYKPIVEAAVLKLLTETATEEVFYGSRATVSSDMFIMRQIQTDTFNILAGDRSFDTGGVSSAGNPFHVVPRAIVGTNADTYTTIANEQMILIFYYQSDLDPRALESISEYINDSLKWRTPFDIYSQLQRGNMGIAQRPGCLIVESNRKLDINAWCLENGGGTKNTDILPQGIEIVKRKNIQELTV</sequence>
<feature type="non-terminal residue" evidence="1">
    <location>
        <position position="1"/>
    </location>
</feature>
<proteinExistence type="predicted"/>
<dbReference type="AlphaFoldDB" id="X1JM45"/>
<protein>
    <submittedName>
        <fullName evidence="1">Uncharacterized protein</fullName>
    </submittedName>
</protein>
<dbReference type="EMBL" id="BARV01001351">
    <property type="protein sequence ID" value="GAH95142.1"/>
    <property type="molecule type" value="Genomic_DNA"/>
</dbReference>
<name>X1JM45_9ZZZZ</name>
<accession>X1JM45</accession>